<name>A0A2N5S125_9BASI</name>
<reference evidence="1 2" key="1">
    <citation type="submission" date="2017-11" db="EMBL/GenBank/DDBJ databases">
        <title>De novo assembly and phasing of dikaryotic genomes from two isolates of Puccinia coronata f. sp. avenae, the causal agent of oat crown rust.</title>
        <authorList>
            <person name="Miller M.E."/>
            <person name="Zhang Y."/>
            <person name="Omidvar V."/>
            <person name="Sperschneider J."/>
            <person name="Schwessinger B."/>
            <person name="Raley C."/>
            <person name="Palmer J.M."/>
            <person name="Garnica D."/>
            <person name="Upadhyaya N."/>
            <person name="Rathjen J."/>
            <person name="Taylor J.M."/>
            <person name="Park R.F."/>
            <person name="Dodds P.N."/>
            <person name="Hirsch C.D."/>
            <person name="Kianian S.F."/>
            <person name="Figueroa M."/>
        </authorList>
    </citation>
    <scope>NUCLEOTIDE SEQUENCE [LARGE SCALE GENOMIC DNA]</scope>
    <source>
        <strain evidence="1">12NC29</strain>
    </source>
</reference>
<organism evidence="1 2">
    <name type="scientific">Puccinia coronata f. sp. avenae</name>
    <dbReference type="NCBI Taxonomy" id="200324"/>
    <lineage>
        <taxon>Eukaryota</taxon>
        <taxon>Fungi</taxon>
        <taxon>Dikarya</taxon>
        <taxon>Basidiomycota</taxon>
        <taxon>Pucciniomycotina</taxon>
        <taxon>Pucciniomycetes</taxon>
        <taxon>Pucciniales</taxon>
        <taxon>Pucciniaceae</taxon>
        <taxon>Puccinia</taxon>
    </lineage>
</organism>
<protein>
    <submittedName>
        <fullName evidence="1">Uncharacterized protein</fullName>
    </submittedName>
</protein>
<dbReference type="AlphaFoldDB" id="A0A2N5S125"/>
<dbReference type="STRING" id="200324.A0A2N5S125"/>
<accession>A0A2N5S125</accession>
<dbReference type="EMBL" id="PGCJ01001271">
    <property type="protein sequence ID" value="PLW06912.1"/>
    <property type="molecule type" value="Genomic_DNA"/>
</dbReference>
<dbReference type="Proteomes" id="UP000235388">
    <property type="component" value="Unassembled WGS sequence"/>
</dbReference>
<comment type="caution">
    <text evidence="1">The sequence shown here is derived from an EMBL/GenBank/DDBJ whole genome shotgun (WGS) entry which is preliminary data.</text>
</comment>
<evidence type="ECO:0000313" key="2">
    <source>
        <dbReference type="Proteomes" id="UP000235388"/>
    </source>
</evidence>
<keyword evidence="2" id="KW-1185">Reference proteome</keyword>
<proteinExistence type="predicted"/>
<sequence length="226" mass="25392">MDMLELVEPFAIKPSLGFAHITCAVNMGQDCPGDAGDVPSAGFDIISDRAALQPAYPESHPAQELRRSLLYIYCRITALELSRDIQNSSPALSIDFAPRNSLGIQTCRLCPDRSLMTAAYRQDKYMLQEPSDREIIKHDRAHHRNFKNHSRHHDSDGKSRIKKFFKKSTSSQQTAPDSGSDIHSELPFNSPISFLSKPPRAGRQLALIFKLCQDRKASSHHDHRAL</sequence>
<gene>
    <name evidence="1" type="ORF">PCANC_25650</name>
</gene>
<evidence type="ECO:0000313" key="1">
    <source>
        <dbReference type="EMBL" id="PLW06912.1"/>
    </source>
</evidence>